<name>A2FW94_TRIV3</name>
<dbReference type="InParanoid" id="A2FW94"/>
<keyword evidence="3" id="KW-1185">Reference proteome</keyword>
<dbReference type="KEGG" id="tva:4748518"/>
<dbReference type="VEuPathDB" id="TrichDB:TVAG_455550"/>
<gene>
    <name evidence="2" type="ORF">TVAG_455550</name>
</gene>
<reference evidence="2" key="2">
    <citation type="journal article" date="2007" name="Science">
        <title>Draft genome sequence of the sexually transmitted pathogen Trichomonas vaginalis.</title>
        <authorList>
            <person name="Carlton J.M."/>
            <person name="Hirt R.P."/>
            <person name="Silva J.C."/>
            <person name="Delcher A.L."/>
            <person name="Schatz M."/>
            <person name="Zhao Q."/>
            <person name="Wortman J.R."/>
            <person name="Bidwell S.L."/>
            <person name="Alsmark U.C.M."/>
            <person name="Besteiro S."/>
            <person name="Sicheritz-Ponten T."/>
            <person name="Noel C.J."/>
            <person name="Dacks J.B."/>
            <person name="Foster P.G."/>
            <person name="Simillion C."/>
            <person name="Van de Peer Y."/>
            <person name="Miranda-Saavedra D."/>
            <person name="Barton G.J."/>
            <person name="Westrop G.D."/>
            <person name="Mueller S."/>
            <person name="Dessi D."/>
            <person name="Fiori P.L."/>
            <person name="Ren Q."/>
            <person name="Paulsen I."/>
            <person name="Zhang H."/>
            <person name="Bastida-Corcuera F.D."/>
            <person name="Simoes-Barbosa A."/>
            <person name="Brown M.T."/>
            <person name="Hayes R.D."/>
            <person name="Mukherjee M."/>
            <person name="Okumura C.Y."/>
            <person name="Schneider R."/>
            <person name="Smith A.J."/>
            <person name="Vanacova S."/>
            <person name="Villalvazo M."/>
            <person name="Haas B.J."/>
            <person name="Pertea M."/>
            <person name="Feldblyum T.V."/>
            <person name="Utterback T.R."/>
            <person name="Shu C.L."/>
            <person name="Osoegawa K."/>
            <person name="de Jong P.J."/>
            <person name="Hrdy I."/>
            <person name="Horvathova L."/>
            <person name="Zubacova Z."/>
            <person name="Dolezal P."/>
            <person name="Malik S.B."/>
            <person name="Logsdon J.M. Jr."/>
            <person name="Henze K."/>
            <person name="Gupta A."/>
            <person name="Wang C.C."/>
            <person name="Dunne R.L."/>
            <person name="Upcroft J.A."/>
            <person name="Upcroft P."/>
            <person name="White O."/>
            <person name="Salzberg S.L."/>
            <person name="Tang P."/>
            <person name="Chiu C.-H."/>
            <person name="Lee Y.-S."/>
            <person name="Embley T.M."/>
            <person name="Coombs G.H."/>
            <person name="Mottram J.C."/>
            <person name="Tachezy J."/>
            <person name="Fraser-Liggett C.M."/>
            <person name="Johnson P.J."/>
        </authorList>
    </citation>
    <scope>NUCLEOTIDE SEQUENCE [LARGE SCALE GENOMIC DNA]</scope>
    <source>
        <strain evidence="2">G3</strain>
    </source>
</reference>
<keyword evidence="1" id="KW-1133">Transmembrane helix</keyword>
<feature type="transmembrane region" description="Helical" evidence="1">
    <location>
        <begin position="7"/>
        <end position="29"/>
    </location>
</feature>
<reference evidence="2" key="1">
    <citation type="submission" date="2006-10" db="EMBL/GenBank/DDBJ databases">
        <authorList>
            <person name="Amadeo P."/>
            <person name="Zhao Q."/>
            <person name="Wortman J."/>
            <person name="Fraser-Liggett C."/>
            <person name="Carlton J."/>
        </authorList>
    </citation>
    <scope>NUCLEOTIDE SEQUENCE</scope>
    <source>
        <strain evidence="2">G3</strain>
    </source>
</reference>
<dbReference type="RefSeq" id="XP_001303757.1">
    <property type="nucleotide sequence ID" value="XM_001303756.1"/>
</dbReference>
<accession>A2FW94</accession>
<protein>
    <recommendedName>
        <fullName evidence="4">COPI associated protein</fullName>
    </recommendedName>
</protein>
<keyword evidence="1" id="KW-0812">Transmembrane</keyword>
<evidence type="ECO:0008006" key="4">
    <source>
        <dbReference type="Google" id="ProtNLM"/>
    </source>
</evidence>
<dbReference type="AlphaFoldDB" id="A2FW94"/>
<sequence length="145" mass="16457">MICDLTIIAQIIAIVGGIFAIVVGIFWFIDAHGDFFMGVNGFFNCVFGLMVILTELFRPAFFKYFGFMVLFWGKIIMFFVLFLRCFTTDFKGHTIQAVGWIIDCVCMVVFFIFAICLGGGTIPLFQRKAVIEMTYSGNDLFRTKA</sequence>
<dbReference type="VEuPathDB" id="TrichDB:TVAGG3_0537950"/>
<feature type="transmembrane region" description="Helical" evidence="1">
    <location>
        <begin position="95"/>
        <end position="118"/>
    </location>
</feature>
<evidence type="ECO:0000313" key="2">
    <source>
        <dbReference type="EMBL" id="EAX90827.1"/>
    </source>
</evidence>
<feature type="transmembrane region" description="Helical" evidence="1">
    <location>
        <begin position="35"/>
        <end position="57"/>
    </location>
</feature>
<dbReference type="EMBL" id="DS114080">
    <property type="protein sequence ID" value="EAX90827.1"/>
    <property type="molecule type" value="Genomic_DNA"/>
</dbReference>
<evidence type="ECO:0000313" key="3">
    <source>
        <dbReference type="Proteomes" id="UP000001542"/>
    </source>
</evidence>
<evidence type="ECO:0000256" key="1">
    <source>
        <dbReference type="SAM" id="Phobius"/>
    </source>
</evidence>
<dbReference type="Proteomes" id="UP000001542">
    <property type="component" value="Unassembled WGS sequence"/>
</dbReference>
<organism evidence="2 3">
    <name type="scientific">Trichomonas vaginalis (strain ATCC PRA-98 / G3)</name>
    <dbReference type="NCBI Taxonomy" id="412133"/>
    <lineage>
        <taxon>Eukaryota</taxon>
        <taxon>Metamonada</taxon>
        <taxon>Parabasalia</taxon>
        <taxon>Trichomonadida</taxon>
        <taxon>Trichomonadidae</taxon>
        <taxon>Trichomonas</taxon>
    </lineage>
</organism>
<proteinExistence type="predicted"/>
<keyword evidence="1" id="KW-0472">Membrane</keyword>
<feature type="transmembrane region" description="Helical" evidence="1">
    <location>
        <begin position="64"/>
        <end position="83"/>
    </location>
</feature>